<evidence type="ECO:0000313" key="2">
    <source>
        <dbReference type="EMBL" id="KAI9153501.1"/>
    </source>
</evidence>
<reference evidence="2" key="2">
    <citation type="submission" date="2023-02" db="EMBL/GenBank/DDBJ databases">
        <authorList>
            <person name="Swenson N.G."/>
            <person name="Wegrzyn J.L."/>
            <person name="Mcevoy S.L."/>
        </authorList>
    </citation>
    <scope>NUCLEOTIDE SEQUENCE</scope>
    <source>
        <strain evidence="2">91603</strain>
        <tissue evidence="2">Leaf</tissue>
    </source>
</reference>
<keyword evidence="1" id="KW-0472">Membrane</keyword>
<evidence type="ECO:0000313" key="3">
    <source>
        <dbReference type="Proteomes" id="UP001064489"/>
    </source>
</evidence>
<accession>A0AAD5I8P6</accession>
<dbReference type="AlphaFoldDB" id="A0AAD5I8P6"/>
<keyword evidence="1" id="KW-1133">Transmembrane helix</keyword>
<dbReference type="EMBL" id="JAJSOW010000108">
    <property type="protein sequence ID" value="KAI9153501.1"/>
    <property type="molecule type" value="Genomic_DNA"/>
</dbReference>
<keyword evidence="3" id="KW-1185">Reference proteome</keyword>
<organism evidence="2 3">
    <name type="scientific">Acer negundo</name>
    <name type="common">Box elder</name>
    <dbReference type="NCBI Taxonomy" id="4023"/>
    <lineage>
        <taxon>Eukaryota</taxon>
        <taxon>Viridiplantae</taxon>
        <taxon>Streptophyta</taxon>
        <taxon>Embryophyta</taxon>
        <taxon>Tracheophyta</taxon>
        <taxon>Spermatophyta</taxon>
        <taxon>Magnoliopsida</taxon>
        <taxon>eudicotyledons</taxon>
        <taxon>Gunneridae</taxon>
        <taxon>Pentapetalae</taxon>
        <taxon>rosids</taxon>
        <taxon>malvids</taxon>
        <taxon>Sapindales</taxon>
        <taxon>Sapindaceae</taxon>
        <taxon>Hippocastanoideae</taxon>
        <taxon>Acereae</taxon>
        <taxon>Acer</taxon>
    </lineage>
</organism>
<name>A0AAD5I8P6_ACENE</name>
<comment type="caution">
    <text evidence="2">The sequence shown here is derived from an EMBL/GenBank/DDBJ whole genome shotgun (WGS) entry which is preliminary data.</text>
</comment>
<gene>
    <name evidence="2" type="ORF">LWI28_012350</name>
</gene>
<feature type="transmembrane region" description="Helical" evidence="1">
    <location>
        <begin position="47"/>
        <end position="67"/>
    </location>
</feature>
<dbReference type="PANTHER" id="PTHR31587:SF3">
    <property type="entry name" value="EXPRESSED PROTEIN"/>
    <property type="match status" value="1"/>
</dbReference>
<proteinExistence type="predicted"/>
<protein>
    <submittedName>
        <fullName evidence="2">Uncharacterized protein</fullName>
    </submittedName>
</protein>
<sequence>MSGKLVLKRGIFGVLLCHLLRTNMLMSSASAKHVVLFLLKSKNLYVQRWRLFFLASGFLLFVLAPIISKQGMKLLAATRRNNVFHNLIHASLHTFHKKGPRRRFTKQEWEDFTWDSTQQALAQHFASPEFTGWMIEHAQQIKLFSPDTSDTYSTDGNLYSN</sequence>
<dbReference type="PANTHER" id="PTHR31587">
    <property type="entry name" value="TRANSMEMBRANE PROTEIN (DUF2215)"/>
    <property type="match status" value="1"/>
</dbReference>
<keyword evidence="1" id="KW-0812">Transmembrane</keyword>
<reference evidence="2" key="1">
    <citation type="journal article" date="2022" name="Plant J.">
        <title>Strategies of tolerance reflected in two North American maple genomes.</title>
        <authorList>
            <person name="McEvoy S.L."/>
            <person name="Sezen U.U."/>
            <person name="Trouern-Trend A."/>
            <person name="McMahon S.M."/>
            <person name="Schaberg P.G."/>
            <person name="Yang J."/>
            <person name="Wegrzyn J.L."/>
            <person name="Swenson N.G."/>
        </authorList>
    </citation>
    <scope>NUCLEOTIDE SEQUENCE</scope>
    <source>
        <strain evidence="2">91603</strain>
    </source>
</reference>
<evidence type="ECO:0000256" key="1">
    <source>
        <dbReference type="SAM" id="Phobius"/>
    </source>
</evidence>
<dbReference type="Proteomes" id="UP001064489">
    <property type="component" value="Chromosome 11"/>
</dbReference>